<reference evidence="5 6" key="1">
    <citation type="journal article" date="2013" name="J. Mol. Microbiol. Biotechnol.">
        <title>Analysis of the Complete Genomes of Acholeplasma brassicae , A. palmae and A. laidlawii and Their Comparison to the Obligate Parasites from ' Candidatus Phytoplasma'.</title>
        <authorList>
            <person name="Kube M."/>
            <person name="Siewert C."/>
            <person name="Migdoll A.M."/>
            <person name="Duduk B."/>
            <person name="Holz S."/>
            <person name="Rabus R."/>
            <person name="Seemuller E."/>
            <person name="Mitrovic J."/>
            <person name="Muller I."/>
            <person name="Buttner C."/>
            <person name="Reinhardt R."/>
        </authorList>
    </citation>
    <scope>NUCLEOTIDE SEQUENCE [LARGE SCALE GENOMIC DNA]</scope>
    <source>
        <strain evidence="6">0502</strain>
    </source>
</reference>
<keyword evidence="2" id="KW-0238">DNA-binding</keyword>
<protein>
    <submittedName>
        <fullName evidence="5">Integrase (Phage-encoded)</fullName>
    </submittedName>
</protein>
<dbReference type="PROSITE" id="PS51898">
    <property type="entry name" value="TYR_RECOMBINASE"/>
    <property type="match status" value="1"/>
</dbReference>
<evidence type="ECO:0000256" key="1">
    <source>
        <dbReference type="ARBA" id="ARBA00008857"/>
    </source>
</evidence>
<dbReference type="Pfam" id="PF00589">
    <property type="entry name" value="Phage_integrase"/>
    <property type="match status" value="1"/>
</dbReference>
<organism evidence="5 6">
    <name type="scientific">Acholeplasma brassicae</name>
    <dbReference type="NCBI Taxonomy" id="61635"/>
    <lineage>
        <taxon>Bacteria</taxon>
        <taxon>Bacillati</taxon>
        <taxon>Mycoplasmatota</taxon>
        <taxon>Mollicutes</taxon>
        <taxon>Acholeplasmatales</taxon>
        <taxon>Acholeplasmataceae</taxon>
        <taxon>Acholeplasma</taxon>
    </lineage>
</organism>
<evidence type="ECO:0000313" key="5">
    <source>
        <dbReference type="EMBL" id="CCV66440.1"/>
    </source>
</evidence>
<dbReference type="EMBL" id="FO681348">
    <property type="protein sequence ID" value="CCV66440.1"/>
    <property type="molecule type" value="Genomic_DNA"/>
</dbReference>
<comment type="similarity">
    <text evidence="1">Belongs to the 'phage' integrase family.</text>
</comment>
<evidence type="ECO:0000259" key="4">
    <source>
        <dbReference type="PROSITE" id="PS51898"/>
    </source>
</evidence>
<dbReference type="Proteomes" id="UP000032737">
    <property type="component" value="Chromosome"/>
</dbReference>
<feature type="domain" description="Tyr recombinase" evidence="4">
    <location>
        <begin position="101"/>
        <end position="280"/>
    </location>
</feature>
<dbReference type="STRING" id="61635.BN85314190"/>
<evidence type="ECO:0000256" key="2">
    <source>
        <dbReference type="ARBA" id="ARBA00023125"/>
    </source>
</evidence>
<keyword evidence="6" id="KW-1185">Reference proteome</keyword>
<dbReference type="CDD" id="cd00796">
    <property type="entry name" value="INT_Rci_Hp1_C"/>
    <property type="match status" value="1"/>
</dbReference>
<dbReference type="HOGENOM" id="CLU_027562_9_5_14"/>
<dbReference type="InterPro" id="IPR010998">
    <property type="entry name" value="Integrase_recombinase_N"/>
</dbReference>
<dbReference type="InterPro" id="IPR013762">
    <property type="entry name" value="Integrase-like_cat_sf"/>
</dbReference>
<dbReference type="InterPro" id="IPR002104">
    <property type="entry name" value="Integrase_catalytic"/>
</dbReference>
<accession>U4KPX4</accession>
<dbReference type="AlphaFoldDB" id="U4KPX4"/>
<dbReference type="InterPro" id="IPR011010">
    <property type="entry name" value="DNA_brk_join_enz"/>
</dbReference>
<keyword evidence="3" id="KW-0233">DNA recombination</keyword>
<gene>
    <name evidence="5" type="ORF">BN85314190</name>
</gene>
<dbReference type="GO" id="GO:0006310">
    <property type="term" value="P:DNA recombination"/>
    <property type="evidence" value="ECO:0007669"/>
    <property type="project" value="UniProtKB-KW"/>
</dbReference>
<dbReference type="RefSeq" id="WP_030005300.1">
    <property type="nucleotide sequence ID" value="NC_022549.1"/>
</dbReference>
<dbReference type="InterPro" id="IPR050090">
    <property type="entry name" value="Tyrosine_recombinase_XerCD"/>
</dbReference>
<proteinExistence type="inferred from homology"/>
<dbReference type="OrthoDB" id="9801717at2"/>
<dbReference type="KEGG" id="abra:BN85314190"/>
<dbReference type="PANTHER" id="PTHR30349">
    <property type="entry name" value="PHAGE INTEGRASE-RELATED"/>
    <property type="match status" value="1"/>
</dbReference>
<dbReference type="PANTHER" id="PTHR30349:SF41">
    <property type="entry name" value="INTEGRASE_RECOMBINASE PROTEIN MJ0367-RELATED"/>
    <property type="match status" value="1"/>
</dbReference>
<sequence>MTIQELVNNQLSNIRLNQSKRPYKHYQAHLMHFKKWCDNNLIHNTDDIDELRLIDYINELKETCQNITINKRIGILKRTYITSGINFDFLHSINKFKETRTTFDMVEIDDIKRIRKHLISLSDDSNNLTIKCLVLLLIDTGCRASELINIEKKNVNIDTQEVLLTRTKTKQNRVVYFNQTTCKEIKKMIGIKTNHKYLIHNIANDRTINYFDIDWTMKYLKKTLNIEKLHAHMFRHTLASILLENGADIKSVQEILGHSNLETTQRYIHSRKDHVKKTFFKNFNVDK</sequence>
<name>U4KPX4_9MOLU</name>
<dbReference type="GO" id="GO:0015074">
    <property type="term" value="P:DNA integration"/>
    <property type="evidence" value="ECO:0007669"/>
    <property type="project" value="InterPro"/>
</dbReference>
<evidence type="ECO:0000313" key="6">
    <source>
        <dbReference type="Proteomes" id="UP000032737"/>
    </source>
</evidence>
<dbReference type="SUPFAM" id="SSF56349">
    <property type="entry name" value="DNA breaking-rejoining enzymes"/>
    <property type="match status" value="1"/>
</dbReference>
<dbReference type="GO" id="GO:0003677">
    <property type="term" value="F:DNA binding"/>
    <property type="evidence" value="ECO:0007669"/>
    <property type="project" value="UniProtKB-KW"/>
</dbReference>
<evidence type="ECO:0000256" key="3">
    <source>
        <dbReference type="ARBA" id="ARBA00023172"/>
    </source>
</evidence>
<dbReference type="Gene3D" id="1.10.443.10">
    <property type="entry name" value="Intergrase catalytic core"/>
    <property type="match status" value="1"/>
</dbReference>
<dbReference type="Gene3D" id="1.10.150.130">
    <property type="match status" value="1"/>
</dbReference>